<dbReference type="Proteomes" id="UP000013242">
    <property type="component" value="Unassembled WGS sequence"/>
</dbReference>
<dbReference type="PANTHER" id="PTHR30417">
    <property type="entry name" value="N-ACETYLMURAMOYL-L-ALANINE AMIDASE AMID"/>
    <property type="match status" value="1"/>
</dbReference>
<comment type="catalytic activity">
    <reaction evidence="1">
        <text>Hydrolyzes the link between N-acetylmuramoyl residues and L-amino acid residues in certain cell-wall glycopeptides.</text>
        <dbReference type="EC" id="3.5.1.28"/>
    </reaction>
</comment>
<dbReference type="InterPro" id="IPR051206">
    <property type="entry name" value="NAMLAA_amidase_2"/>
</dbReference>
<keyword evidence="5" id="KW-0961">Cell wall biogenesis/degradation</keyword>
<keyword evidence="8" id="KW-1185">Reference proteome</keyword>
<dbReference type="PANTHER" id="PTHR30417:SF1">
    <property type="entry name" value="N-ACETYLMURAMOYL-L-ALANINE AMIDASE AMID"/>
    <property type="match status" value="1"/>
</dbReference>
<dbReference type="PROSITE" id="PS51272">
    <property type="entry name" value="SLH"/>
    <property type="match status" value="1"/>
</dbReference>
<evidence type="ECO:0000256" key="5">
    <source>
        <dbReference type="ARBA" id="ARBA00023316"/>
    </source>
</evidence>
<organism evidence="7 8">
    <name type="scientific">Thermoanaerobacter thermohydrosulfuricus WC1</name>
    <dbReference type="NCBI Taxonomy" id="1198630"/>
    <lineage>
        <taxon>Bacteria</taxon>
        <taxon>Bacillati</taxon>
        <taxon>Bacillota</taxon>
        <taxon>Clostridia</taxon>
        <taxon>Thermoanaerobacterales</taxon>
        <taxon>Thermoanaerobacteraceae</taxon>
        <taxon>Thermoanaerobacter</taxon>
    </lineage>
</organism>
<proteinExistence type="predicted"/>
<dbReference type="Pfam" id="PF00395">
    <property type="entry name" value="SLH"/>
    <property type="match status" value="1"/>
</dbReference>
<comment type="caution">
    <text evidence="7">The sequence shown here is derived from an EMBL/GenBank/DDBJ whole genome shotgun (WGS) entry which is preliminary data.</text>
</comment>
<dbReference type="CDD" id="cd06583">
    <property type="entry name" value="PGRP"/>
    <property type="match status" value="1"/>
</dbReference>
<evidence type="ECO:0000256" key="1">
    <source>
        <dbReference type="ARBA" id="ARBA00001561"/>
    </source>
</evidence>
<dbReference type="Pfam" id="PF01510">
    <property type="entry name" value="Amidase_2"/>
    <property type="match status" value="1"/>
</dbReference>
<dbReference type="GO" id="GO:0009254">
    <property type="term" value="P:peptidoglycan turnover"/>
    <property type="evidence" value="ECO:0007669"/>
    <property type="project" value="TreeGrafter"/>
</dbReference>
<dbReference type="GO" id="GO:0009253">
    <property type="term" value="P:peptidoglycan catabolic process"/>
    <property type="evidence" value="ECO:0007669"/>
    <property type="project" value="InterPro"/>
</dbReference>
<dbReference type="Gene3D" id="3.40.80.10">
    <property type="entry name" value="Peptidoglycan recognition protein-like"/>
    <property type="match status" value="1"/>
</dbReference>
<evidence type="ECO:0000256" key="4">
    <source>
        <dbReference type="ARBA" id="ARBA00022801"/>
    </source>
</evidence>
<dbReference type="InterPro" id="IPR001119">
    <property type="entry name" value="SLH_dom"/>
</dbReference>
<dbReference type="HOGENOM" id="CLU_1204326_0_0_9"/>
<dbReference type="RefSeq" id="WP_004405052.1">
    <property type="nucleotide sequence ID" value="NZ_KB731310.1"/>
</dbReference>
<evidence type="ECO:0000313" key="7">
    <source>
        <dbReference type="EMBL" id="EMT38023.1"/>
    </source>
</evidence>
<dbReference type="EMBL" id="AMYG01000062">
    <property type="protein sequence ID" value="EMT38023.1"/>
    <property type="molecule type" value="Genomic_DNA"/>
</dbReference>
<dbReference type="PATRIC" id="fig|1198630.3.peg.2485"/>
<dbReference type="SMART" id="SM00644">
    <property type="entry name" value="Ami_2"/>
    <property type="match status" value="1"/>
</dbReference>
<dbReference type="GO" id="GO:0071555">
    <property type="term" value="P:cell wall organization"/>
    <property type="evidence" value="ECO:0007669"/>
    <property type="project" value="UniProtKB-KW"/>
</dbReference>
<keyword evidence="3" id="KW-0677">Repeat</keyword>
<reference evidence="7 8" key="1">
    <citation type="journal article" date="2013" name="PLoS ONE">
        <title>Genomic Evaluation of Thermoanaerobacter spp. for the Construction of Designer Co-Cultures to Improve Lignocellulosic Biofuel Production.</title>
        <authorList>
            <person name="Verbeke T.J."/>
            <person name="Zhang X."/>
            <person name="Henrissat B."/>
            <person name="Spicer V."/>
            <person name="Rydzak T."/>
            <person name="Krokhin O.V."/>
            <person name="Fristensky B."/>
            <person name="Levin D.B."/>
            <person name="Sparling R."/>
        </authorList>
    </citation>
    <scope>NUCLEOTIDE SEQUENCE [LARGE SCALE GENOMIC DNA]</scope>
    <source>
        <strain evidence="7 8">WC1</strain>
    </source>
</reference>
<dbReference type="InterPro" id="IPR036505">
    <property type="entry name" value="Amidase/PGRP_sf"/>
</dbReference>
<sequence>MEYQIIEKLLPLGMNRPGTPLRPIGVIIHETATPNATAENEARFFSTGNRSASAHYFVDYQSIIRVIPENEVAWHAGPSANRRYLSIEICHFDDTRKFVETWKRAVWLAANMCKKYGWNPDIAVHSHAWVSRTYHETDHTDPEGYFAVHGRSMVQFLADVKRELAGQFLKEVLSMFKDVPESHWAAASIERLAKMGLIRGDGNGNFRPDQPITRAEVVALLDRVLKLLGR</sequence>
<evidence type="ECO:0000259" key="6">
    <source>
        <dbReference type="PROSITE" id="PS51272"/>
    </source>
</evidence>
<dbReference type="SUPFAM" id="SSF55846">
    <property type="entry name" value="N-acetylmuramoyl-L-alanine amidase-like"/>
    <property type="match status" value="1"/>
</dbReference>
<name>M8CUH6_THETY</name>
<evidence type="ECO:0000256" key="2">
    <source>
        <dbReference type="ARBA" id="ARBA00011901"/>
    </source>
</evidence>
<dbReference type="GO" id="GO:0008745">
    <property type="term" value="F:N-acetylmuramoyl-L-alanine amidase activity"/>
    <property type="evidence" value="ECO:0007669"/>
    <property type="project" value="UniProtKB-EC"/>
</dbReference>
<dbReference type="EC" id="3.5.1.28" evidence="2"/>
<gene>
    <name evidence="7" type="ORF">TthWC1_2491</name>
</gene>
<dbReference type="InterPro" id="IPR002502">
    <property type="entry name" value="Amidase_domain"/>
</dbReference>
<evidence type="ECO:0000256" key="3">
    <source>
        <dbReference type="ARBA" id="ARBA00022737"/>
    </source>
</evidence>
<feature type="domain" description="SLH" evidence="6">
    <location>
        <begin position="172"/>
        <end position="230"/>
    </location>
</feature>
<keyword evidence="4" id="KW-0378">Hydrolase</keyword>
<accession>M8CUH6</accession>
<evidence type="ECO:0000313" key="8">
    <source>
        <dbReference type="Proteomes" id="UP000013242"/>
    </source>
</evidence>
<dbReference type="AlphaFoldDB" id="M8CUH6"/>
<protein>
    <recommendedName>
        <fullName evidence="2">N-acetylmuramoyl-L-alanine amidase</fullName>
        <ecNumber evidence="2">3.5.1.28</ecNumber>
    </recommendedName>
</protein>